<reference evidence="5" key="1">
    <citation type="journal article" date="2018" name="Nat. Biotechnol.">
        <title>Cultivation and sequencing of rumen microbiome members from the Hungate1000 Collection.</title>
        <authorList>
            <consortium name="Hungate1000 project collaborators"/>
            <person name="Seshadri R."/>
            <person name="Leahy S.C."/>
            <person name="Attwood G.T."/>
            <person name="Teh K.H."/>
            <person name="Lambie S.C."/>
            <person name="Cookson A.L."/>
            <person name="Eloe-Fadrosh E.A."/>
            <person name="Pavlopoulos G.A."/>
            <person name="Hadjithomas M."/>
            <person name="Varghese N.J."/>
            <person name="Paez-Espino D."/>
            <person name="Perry R."/>
            <person name="Henderson G."/>
            <person name="Creevey C.J."/>
            <person name="Terrapon N."/>
            <person name="Lapebie P."/>
            <person name="Drula E."/>
            <person name="Lombard V."/>
            <person name="Rubin E."/>
            <person name="Kyrpides N.C."/>
            <person name="Henrissat B."/>
            <person name="Woyke T."/>
            <person name="Ivanova N.N."/>
            <person name="Kelly W.J."/>
        </authorList>
    </citation>
    <scope>NUCLEOTIDE SEQUENCE</scope>
    <source>
        <strain evidence="5">MA3014</strain>
    </source>
</reference>
<dbReference type="InterPro" id="IPR052057">
    <property type="entry name" value="IS150/IS1296_orfA-like"/>
</dbReference>
<evidence type="ECO:0000256" key="1">
    <source>
        <dbReference type="ARBA" id="ARBA00038232"/>
    </source>
</evidence>
<comment type="similarity">
    <text evidence="1">Belongs to the IS150/IS1296 orfA family.</text>
</comment>
<feature type="region of interest" description="Disordered" evidence="2">
    <location>
        <begin position="105"/>
        <end position="129"/>
    </location>
</feature>
<proteinExistence type="inferred from homology"/>
<dbReference type="OrthoDB" id="2326530at2"/>
<dbReference type="Proteomes" id="UP000327030">
    <property type="component" value="Chromosome 1"/>
</dbReference>
<evidence type="ECO:0000313" key="5">
    <source>
        <dbReference type="EMBL" id="QFJ55308.1"/>
    </source>
</evidence>
<sequence>MRYSMEFILECIDLYRSGKWPETPEGIKNPQNFHKMIRRWSRREEALGSEAFCNKKKLRTPEEKYALVSRVIAGESIQSVSFEQGMHQGTLYKWVQDYKTQGYNGLVKNKGRPSKDYSMKKNTNPRPLTESELEELIRLRAENEYLKAENEVIKKRIALRQEKWAAQLKAKKQQSSKTSEKKDSN</sequence>
<dbReference type="KEGG" id="pxv:FXF36_10755"/>
<name>A0A5P6VSN8_PSEXY</name>
<dbReference type="AlphaFoldDB" id="A0A5P6VSN8"/>
<dbReference type="InterPro" id="IPR009057">
    <property type="entry name" value="Homeodomain-like_sf"/>
</dbReference>
<evidence type="ECO:0000259" key="3">
    <source>
        <dbReference type="Pfam" id="PF13518"/>
    </source>
</evidence>
<dbReference type="InterPro" id="IPR055247">
    <property type="entry name" value="InsJ-like_HTH"/>
</dbReference>
<evidence type="ECO:0000313" key="4">
    <source>
        <dbReference type="EMBL" id="QFJ54370.1"/>
    </source>
</evidence>
<evidence type="ECO:0000256" key="2">
    <source>
        <dbReference type="SAM" id="MobiDB-lite"/>
    </source>
</evidence>
<dbReference type="PANTHER" id="PTHR33795">
    <property type="entry name" value="INSERTION ELEMENT IS150 PROTEIN INSJ"/>
    <property type="match status" value="1"/>
</dbReference>
<dbReference type="Gene3D" id="1.10.10.10">
    <property type="entry name" value="Winged helix-like DNA-binding domain superfamily/Winged helix DNA-binding domain"/>
    <property type="match status" value="1"/>
</dbReference>
<dbReference type="InterPro" id="IPR036388">
    <property type="entry name" value="WH-like_DNA-bd_sf"/>
</dbReference>
<dbReference type="EMBL" id="CP043028">
    <property type="protein sequence ID" value="QFJ54370.1"/>
    <property type="molecule type" value="Genomic_DNA"/>
</dbReference>
<organism evidence="5 6">
    <name type="scientific">Pseudobutyrivibrio xylanivorans</name>
    <dbReference type="NCBI Taxonomy" id="185007"/>
    <lineage>
        <taxon>Bacteria</taxon>
        <taxon>Bacillati</taxon>
        <taxon>Bacillota</taxon>
        <taxon>Clostridia</taxon>
        <taxon>Lachnospirales</taxon>
        <taxon>Lachnospiraceae</taxon>
        <taxon>Pseudobutyrivibrio</taxon>
    </lineage>
</organism>
<feature type="domain" description="Insertion element IS150 protein InsJ-like helix-turn-helix" evidence="3">
    <location>
        <begin position="63"/>
        <end position="113"/>
    </location>
</feature>
<gene>
    <name evidence="4" type="ORF">FXF36_05620</name>
    <name evidence="5" type="ORF">FXF36_10755</name>
</gene>
<dbReference type="PANTHER" id="PTHR33795:SF1">
    <property type="entry name" value="INSERTION ELEMENT IS150 PROTEIN INSJ"/>
    <property type="match status" value="1"/>
</dbReference>
<dbReference type="EMBL" id="CP043028">
    <property type="protein sequence ID" value="QFJ55308.1"/>
    <property type="molecule type" value="Genomic_DNA"/>
</dbReference>
<evidence type="ECO:0000313" key="6">
    <source>
        <dbReference type="Proteomes" id="UP000327030"/>
    </source>
</evidence>
<dbReference type="KEGG" id="pxv:FXF36_05620"/>
<protein>
    <submittedName>
        <fullName evidence="5">Helix-turn-helix domain containing protein</fullName>
    </submittedName>
</protein>
<reference evidence="5" key="2">
    <citation type="journal article" date="2019" name="Appl. Environ. Microbiol.">
        <title>Comparative Genomics of Rumen Butyrivibrio spp. Uncovers a Continuum of Polysaccharide-Degrading Capabilities.</title>
        <authorList>
            <person name="Palevich N."/>
            <person name="Kelly W.J."/>
            <person name="Leahy S.C."/>
            <person name="Denman S."/>
            <person name="Altermann E."/>
            <person name="Rakonjac J."/>
            <person name="Attwood G.T."/>
        </authorList>
    </citation>
    <scope>NUCLEOTIDE SEQUENCE</scope>
    <source>
        <strain evidence="5">MA3014</strain>
    </source>
</reference>
<dbReference type="RefSeq" id="WP_151622863.1">
    <property type="nucleotide sequence ID" value="NZ_CP043028.1"/>
</dbReference>
<dbReference type="Pfam" id="PF13518">
    <property type="entry name" value="HTH_28"/>
    <property type="match status" value="1"/>
</dbReference>
<dbReference type="SUPFAM" id="SSF46689">
    <property type="entry name" value="Homeodomain-like"/>
    <property type="match status" value="1"/>
</dbReference>
<accession>A0A5P6VSN8</accession>
<reference evidence="5" key="4">
    <citation type="journal article" date="2020" name="Genome Biol. Evol.">
        <title>Complete Genome Sequence of the Polysaccharide-Degrading Rumen Bacterium Pseudobutyrivibrio xylanivorans MA3014 Reveals an Incomplete Glycolytic Pathway.</title>
        <authorList>
            <person name="Palevich N."/>
            <person name="Maclean P.H."/>
            <person name="Kelly W.J."/>
            <person name="Leahy S.C."/>
            <person name="Rakonjac J."/>
            <person name="Attwood G.T."/>
        </authorList>
    </citation>
    <scope>NUCLEOTIDE SEQUENCE</scope>
    <source>
        <strain evidence="5">MA3014</strain>
    </source>
</reference>
<reference evidence="6" key="3">
    <citation type="submission" date="2019-08" db="EMBL/GenBank/DDBJ databases">
        <title>Complete Genome Sequence of the Polysaccharide-Degrading Rumen Bacterium Pseudobutyrivibrio xylanivorans MA3014.</title>
        <authorList>
            <person name="Palevich N."/>
            <person name="Maclean P.H."/>
            <person name="Kelly W.J."/>
            <person name="Leahy S.C."/>
            <person name="Rakonjac J."/>
            <person name="Attwood G.T."/>
        </authorList>
    </citation>
    <scope>NUCLEOTIDE SEQUENCE [LARGE SCALE GENOMIC DNA]</scope>
    <source>
        <strain evidence="6">MA3014</strain>
    </source>
</reference>